<dbReference type="InterPro" id="IPR023210">
    <property type="entry name" value="NADP_OxRdtase_dom"/>
</dbReference>
<evidence type="ECO:0000259" key="2">
    <source>
        <dbReference type="Pfam" id="PF00248"/>
    </source>
</evidence>
<protein>
    <submittedName>
        <fullName evidence="3">Aldo/keto reductase</fullName>
    </submittedName>
</protein>
<reference evidence="3 4" key="1">
    <citation type="submission" date="2021-01" db="EMBL/GenBank/DDBJ databases">
        <title>Whole genome sequence of Paenibacillus sonchi LMG 24727 for comparative genomics.</title>
        <authorList>
            <person name="Lee G."/>
            <person name="Kim M.-J."/>
            <person name="Lim K."/>
            <person name="Shin J.-H."/>
        </authorList>
    </citation>
    <scope>NUCLEOTIDE SEQUENCE [LARGE SCALE GENOMIC DNA]</scope>
    <source>
        <strain evidence="3 4">LMG 24727</strain>
    </source>
</reference>
<dbReference type="Gene3D" id="3.20.20.100">
    <property type="entry name" value="NADP-dependent oxidoreductase domain"/>
    <property type="match status" value="1"/>
</dbReference>
<dbReference type="GO" id="GO:0016491">
    <property type="term" value="F:oxidoreductase activity"/>
    <property type="evidence" value="ECO:0007669"/>
    <property type="project" value="UniProtKB-KW"/>
</dbReference>
<keyword evidence="4" id="KW-1185">Reference proteome</keyword>
<accession>A0A974PFL7</accession>
<dbReference type="PANTHER" id="PTHR43364">
    <property type="entry name" value="NADH-SPECIFIC METHYLGLYOXAL REDUCTASE-RELATED"/>
    <property type="match status" value="1"/>
</dbReference>
<evidence type="ECO:0000256" key="1">
    <source>
        <dbReference type="ARBA" id="ARBA00023002"/>
    </source>
</evidence>
<feature type="domain" description="NADP-dependent oxidoreductase" evidence="2">
    <location>
        <begin position="2"/>
        <end position="66"/>
    </location>
</feature>
<evidence type="ECO:0000313" key="4">
    <source>
        <dbReference type="Proteomes" id="UP000595841"/>
    </source>
</evidence>
<gene>
    <name evidence="3" type="ORF">JI735_10420</name>
</gene>
<dbReference type="GO" id="GO:0005829">
    <property type="term" value="C:cytosol"/>
    <property type="evidence" value="ECO:0007669"/>
    <property type="project" value="TreeGrafter"/>
</dbReference>
<keyword evidence="1" id="KW-0560">Oxidoreductase</keyword>
<dbReference type="InterPro" id="IPR050523">
    <property type="entry name" value="AKR_Detox_Biosynth"/>
</dbReference>
<sequence length="77" mass="8629">MIDVLQEIAEERESTVAGIALAWLLQQPAVTSIIVGARRPEQLRDNLRASNVVLSEGEMTRLDEASKLKPEYPLWDP</sequence>
<proteinExistence type="predicted"/>
<dbReference type="PANTHER" id="PTHR43364:SF4">
    <property type="entry name" value="NAD(P)-LINKED OXIDOREDUCTASE SUPERFAMILY PROTEIN"/>
    <property type="match status" value="1"/>
</dbReference>
<dbReference type="EMBL" id="CP068595">
    <property type="protein sequence ID" value="QQZ62896.1"/>
    <property type="molecule type" value="Genomic_DNA"/>
</dbReference>
<dbReference type="AlphaFoldDB" id="A0A974PFL7"/>
<dbReference type="SUPFAM" id="SSF51430">
    <property type="entry name" value="NAD(P)-linked oxidoreductase"/>
    <property type="match status" value="1"/>
</dbReference>
<evidence type="ECO:0000313" key="3">
    <source>
        <dbReference type="EMBL" id="QQZ62896.1"/>
    </source>
</evidence>
<dbReference type="Pfam" id="PF00248">
    <property type="entry name" value="Aldo_ket_red"/>
    <property type="match status" value="1"/>
</dbReference>
<organism evidence="3 4">
    <name type="scientific">Paenibacillus sonchi</name>
    <dbReference type="NCBI Taxonomy" id="373687"/>
    <lineage>
        <taxon>Bacteria</taxon>
        <taxon>Bacillati</taxon>
        <taxon>Bacillota</taxon>
        <taxon>Bacilli</taxon>
        <taxon>Bacillales</taxon>
        <taxon>Paenibacillaceae</taxon>
        <taxon>Paenibacillus</taxon>
        <taxon>Paenibacillus sonchi group</taxon>
    </lineage>
</organism>
<name>A0A974PFL7_9BACL</name>
<dbReference type="KEGG" id="pson:JI735_10420"/>
<dbReference type="Proteomes" id="UP000595841">
    <property type="component" value="Chromosome"/>
</dbReference>
<dbReference type="InterPro" id="IPR036812">
    <property type="entry name" value="NAD(P)_OxRdtase_dom_sf"/>
</dbReference>